<evidence type="ECO:0000313" key="2">
    <source>
        <dbReference type="Proteomes" id="UP000300142"/>
    </source>
</evidence>
<dbReference type="EMBL" id="BJCE01000090">
    <property type="protein sequence ID" value="GCL37674.1"/>
    <property type="molecule type" value="Genomic_DNA"/>
</dbReference>
<sequence length="61" mass="7088">MYKTATINLVIKYHKNDLAFTKLVRYRVFYLRELGIGNWELGIGNWELGIGNWELGIGNSK</sequence>
<reference evidence="2" key="1">
    <citation type="submission" date="2019-02" db="EMBL/GenBank/DDBJ databases">
        <title>Draft genome sequence of Sphaerospermopsis reniformis NIES-1949.</title>
        <authorList>
            <person name="Yamaguchi H."/>
            <person name="Suzuki S."/>
            <person name="Kawachi M."/>
        </authorList>
    </citation>
    <scope>NUCLEOTIDE SEQUENCE [LARGE SCALE GENOMIC DNA]</scope>
    <source>
        <strain evidence="2">NIES-1949</strain>
    </source>
</reference>
<name>A0A480A5Z7_9CYAN</name>
<gene>
    <name evidence="1" type="ORF">SR1949_27850</name>
</gene>
<comment type="caution">
    <text evidence="1">The sequence shown here is derived from an EMBL/GenBank/DDBJ whole genome shotgun (WGS) entry which is preliminary data.</text>
</comment>
<organism evidence="1 2">
    <name type="scientific">Sphaerospermopsis reniformis</name>
    <dbReference type="NCBI Taxonomy" id="531300"/>
    <lineage>
        <taxon>Bacteria</taxon>
        <taxon>Bacillati</taxon>
        <taxon>Cyanobacteriota</taxon>
        <taxon>Cyanophyceae</taxon>
        <taxon>Nostocales</taxon>
        <taxon>Aphanizomenonaceae</taxon>
        <taxon>Sphaerospermopsis</taxon>
    </lineage>
</organism>
<protein>
    <submittedName>
        <fullName evidence="1">Uncharacterized protein</fullName>
    </submittedName>
</protein>
<dbReference type="AlphaFoldDB" id="A0A480A5Z7"/>
<accession>A0A480A5Z7</accession>
<evidence type="ECO:0000313" key="1">
    <source>
        <dbReference type="EMBL" id="GCL37674.1"/>
    </source>
</evidence>
<keyword evidence="2" id="KW-1185">Reference proteome</keyword>
<proteinExistence type="predicted"/>
<dbReference type="Proteomes" id="UP000300142">
    <property type="component" value="Unassembled WGS sequence"/>
</dbReference>